<protein>
    <submittedName>
        <fullName evidence="2">Uncharacterized protein</fullName>
    </submittedName>
</protein>
<evidence type="ECO:0000313" key="3">
    <source>
        <dbReference type="Proteomes" id="UP000183413"/>
    </source>
</evidence>
<dbReference type="STRING" id="1993.SAMN04489713_102636"/>
<dbReference type="Proteomes" id="UP000183413">
    <property type="component" value="Unassembled WGS sequence"/>
</dbReference>
<accession>A0A1I5ALI7</accession>
<sequence length="289" mass="31831">MRGERSLVRARPSPATLVGLRTGLPKDEPTAKVRLPTDSRRPNASTPCRPTTPAPPASRPASRAWPAPANRSSRNPMPGRRRPPARSRTRAHRRRTRVLPSPRPPTHRRTPSRIHRPPESPTPKAPSPTTNGQARTPNSPSARRRAGKKAGPANPKPMSAPPNRPVTPNRPRRSRTEKGPPTVAVPSPKRPSDLRRNSASSAPPMTPHAPKKRQAATRRRRNGRANKTVSVVVIPRAQKPPRLLLMRPTRQTRRLPDIPNSPMCMSTAREKYTSNHATDGSRQATPVPN</sequence>
<feature type="compositionally biased region" description="Pro residues" evidence="1">
    <location>
        <begin position="154"/>
        <end position="165"/>
    </location>
</feature>
<organism evidence="2 3">
    <name type="scientific">Actinomadura madurae</name>
    <dbReference type="NCBI Taxonomy" id="1993"/>
    <lineage>
        <taxon>Bacteria</taxon>
        <taxon>Bacillati</taxon>
        <taxon>Actinomycetota</taxon>
        <taxon>Actinomycetes</taxon>
        <taxon>Streptosporangiales</taxon>
        <taxon>Thermomonosporaceae</taxon>
        <taxon>Actinomadura</taxon>
    </lineage>
</organism>
<feature type="compositionally biased region" description="Basic and acidic residues" evidence="1">
    <location>
        <begin position="24"/>
        <end position="41"/>
    </location>
</feature>
<proteinExistence type="predicted"/>
<feature type="compositionally biased region" description="Basic residues" evidence="1">
    <location>
        <begin position="79"/>
        <end position="97"/>
    </location>
</feature>
<name>A0A1I5ALI7_9ACTN</name>
<keyword evidence="3" id="KW-1185">Reference proteome</keyword>
<feature type="compositionally biased region" description="Basic residues" evidence="1">
    <location>
        <begin position="105"/>
        <end position="115"/>
    </location>
</feature>
<gene>
    <name evidence="2" type="ORF">SAMN04489713_102636</name>
</gene>
<reference evidence="2 3" key="1">
    <citation type="submission" date="2016-10" db="EMBL/GenBank/DDBJ databases">
        <authorList>
            <person name="de Groot N.N."/>
        </authorList>
    </citation>
    <scope>NUCLEOTIDE SEQUENCE [LARGE SCALE GENOMIC DNA]</scope>
    <source>
        <strain evidence="2 3">DSM 43067</strain>
    </source>
</reference>
<evidence type="ECO:0000256" key="1">
    <source>
        <dbReference type="SAM" id="MobiDB-lite"/>
    </source>
</evidence>
<feature type="compositionally biased region" description="Low complexity" evidence="1">
    <location>
        <begin position="59"/>
        <end position="78"/>
    </location>
</feature>
<evidence type="ECO:0000313" key="2">
    <source>
        <dbReference type="EMBL" id="SFN63069.1"/>
    </source>
</evidence>
<dbReference type="AlphaFoldDB" id="A0A1I5ALI7"/>
<feature type="compositionally biased region" description="Basic residues" evidence="1">
    <location>
        <begin position="209"/>
        <end position="224"/>
    </location>
</feature>
<dbReference type="InParanoid" id="A0A1I5ALI7"/>
<feature type="region of interest" description="Disordered" evidence="1">
    <location>
        <begin position="1"/>
        <end position="265"/>
    </location>
</feature>
<dbReference type="EMBL" id="FOVH01000002">
    <property type="protein sequence ID" value="SFN63069.1"/>
    <property type="molecule type" value="Genomic_DNA"/>
</dbReference>